<dbReference type="InterPro" id="IPR012338">
    <property type="entry name" value="Beta-lactam/transpept-like"/>
</dbReference>
<feature type="region of interest" description="Disordered" evidence="1">
    <location>
        <begin position="30"/>
        <end position="55"/>
    </location>
</feature>
<reference evidence="4" key="1">
    <citation type="submission" date="2022-04" db="EMBL/GenBank/DDBJ databases">
        <title>Systematic whole-genome sequencing reveals an unexpected diversity among actinomycetoma pathogens and provides insights into their antibacterial susceptibilities.</title>
        <authorList>
            <person name="Watson A.K."/>
            <person name="Kepplinger B."/>
            <person name="Bakhiet S.M."/>
            <person name="Mhmoud N.A."/>
            <person name="Chapman J."/>
            <person name="Allenby N."/>
            <person name="Mickiewicz K."/>
            <person name="Goodfellow M."/>
            <person name="Fahal A.H."/>
            <person name="Errington J."/>
        </authorList>
    </citation>
    <scope>NUCLEOTIDE SEQUENCE</scope>
    <source>
        <strain evidence="4">SD 504</strain>
    </source>
</reference>
<dbReference type="InterPro" id="IPR001466">
    <property type="entry name" value="Beta-lactam-related"/>
</dbReference>
<dbReference type="InterPro" id="IPR050491">
    <property type="entry name" value="AmpC-like"/>
</dbReference>
<dbReference type="PANTHER" id="PTHR46825">
    <property type="entry name" value="D-ALANYL-D-ALANINE-CARBOXYPEPTIDASE/ENDOPEPTIDASE AMPH"/>
    <property type="match status" value="1"/>
</dbReference>
<name>A0ABY4TIJ6_9ACTN</name>
<evidence type="ECO:0000313" key="5">
    <source>
        <dbReference type="Proteomes" id="UP001056383"/>
    </source>
</evidence>
<evidence type="ECO:0000256" key="2">
    <source>
        <dbReference type="SAM" id="SignalP"/>
    </source>
</evidence>
<dbReference type="EMBL" id="CP095474">
    <property type="protein sequence ID" value="URN18696.1"/>
    <property type="molecule type" value="Genomic_DNA"/>
</dbReference>
<feature type="compositionally biased region" description="Basic and acidic residues" evidence="1">
    <location>
        <begin position="46"/>
        <end position="55"/>
    </location>
</feature>
<feature type="chain" id="PRO_5045267766" evidence="2">
    <location>
        <begin position="32"/>
        <end position="417"/>
    </location>
</feature>
<accession>A0ABY4TIJ6</accession>
<sequence>MRTMRTMRGGLVAALAAAAVTATTLTVPATAAPAPAPAPAATVTAADDRAGGGHDATRRAVEELLRAGVPGVLVQVRDRRGTWNGSAGVADRETGRERLPNDRFRIGSITKTFVATVLLQLDAEGRLDLDDSVEKWLPGVVRGNGHDGRKVTLRQLLNHTSGVYDVTSDPSFQARILGPGFLEHRYDTWTPEQLVAVAMKHEPSFAPGTSWSYSNTNYVLAGMVVEKVTGRPYGEAVERRIIRPLGLGATSVPGTDPRMPRPSGRAYSTLGADPADPATRIHDVTELNPSLAGSAGEMISSNADLQRFLRALLTGRLLPREQVREMTTTVPIDSVEPGAAYGLGLISRKLSCGTTVWGHTGGIHGSASVAVATRSADRTMAGNANGDWAGGLDGAVDAEFCGARPAGAPAPAAPPVR</sequence>
<evidence type="ECO:0000259" key="3">
    <source>
        <dbReference type="Pfam" id="PF00144"/>
    </source>
</evidence>
<evidence type="ECO:0000313" key="4">
    <source>
        <dbReference type="EMBL" id="URN18696.1"/>
    </source>
</evidence>
<dbReference type="Pfam" id="PF00144">
    <property type="entry name" value="Beta-lactamase"/>
    <property type="match status" value="1"/>
</dbReference>
<protein>
    <submittedName>
        <fullName evidence="4">Beta-lactamase family protein</fullName>
    </submittedName>
</protein>
<proteinExistence type="predicted"/>
<dbReference type="SUPFAM" id="SSF56601">
    <property type="entry name" value="beta-lactamase/transpeptidase-like"/>
    <property type="match status" value="1"/>
</dbReference>
<dbReference type="PANTHER" id="PTHR46825:SF7">
    <property type="entry name" value="D-ALANYL-D-ALANINE CARBOXYPEPTIDASE"/>
    <property type="match status" value="1"/>
</dbReference>
<gene>
    <name evidence="4" type="ORF">MW084_09220</name>
</gene>
<keyword evidence="2" id="KW-0732">Signal</keyword>
<dbReference type="Gene3D" id="3.40.710.10">
    <property type="entry name" value="DD-peptidase/beta-lactamase superfamily"/>
    <property type="match status" value="1"/>
</dbReference>
<evidence type="ECO:0000256" key="1">
    <source>
        <dbReference type="SAM" id="MobiDB-lite"/>
    </source>
</evidence>
<organism evidence="4 5">
    <name type="scientific">Streptomyces sudanensis</name>
    <dbReference type="NCBI Taxonomy" id="436397"/>
    <lineage>
        <taxon>Bacteria</taxon>
        <taxon>Bacillati</taxon>
        <taxon>Actinomycetota</taxon>
        <taxon>Actinomycetes</taxon>
        <taxon>Kitasatosporales</taxon>
        <taxon>Streptomycetaceae</taxon>
        <taxon>Streptomyces</taxon>
    </lineage>
</organism>
<feature type="domain" description="Beta-lactamase-related" evidence="3">
    <location>
        <begin position="58"/>
        <end position="382"/>
    </location>
</feature>
<dbReference type="Proteomes" id="UP001056383">
    <property type="component" value="Chromosome"/>
</dbReference>
<keyword evidence="5" id="KW-1185">Reference proteome</keyword>
<feature type="signal peptide" evidence="2">
    <location>
        <begin position="1"/>
        <end position="31"/>
    </location>
</feature>
<feature type="compositionally biased region" description="Low complexity" evidence="1">
    <location>
        <begin position="30"/>
        <end position="45"/>
    </location>
</feature>